<dbReference type="EMBL" id="JACHIL010000002">
    <property type="protein sequence ID" value="MBB5091024.1"/>
    <property type="molecule type" value="Genomic_DNA"/>
</dbReference>
<dbReference type="AlphaFoldDB" id="A0A7W8AIJ1"/>
<evidence type="ECO:0008006" key="3">
    <source>
        <dbReference type="Google" id="ProtNLM"/>
    </source>
</evidence>
<accession>A0A7W8AIJ1</accession>
<evidence type="ECO:0000313" key="1">
    <source>
        <dbReference type="EMBL" id="MBB5091024.1"/>
    </source>
</evidence>
<dbReference type="Proteomes" id="UP000531231">
    <property type="component" value="Unassembled WGS sequence"/>
</dbReference>
<sequence>MLNKVKNVGSKMKVIGWRAKTALRNRLLNLKLTALDNKAGRSLKIIKNETHKIKKNSIILFCCLRNEKLRMPYFFDYYKKLGVDHFIIVDNDSNDGFIEYCNKLDNVTLYHTQSSYKNAKFGMLWLNFLLKKYGTNHWCVVVDPDEFLVYPHMQTRSLKALASFLEEEKRECFHAIMIDAYSDKNLAATTLNEGDNPFEVCPYFDKDGYIQTSSWGGGTWIRGGPRMRVYFSDKPSKSPALNKIPFIKWRSDFHYNMSMHDAYPIYLNQAHTPGSVSPTGALFHFKLVGSLIDKANEEMKRKEHYAAGVEYEKYQFSESPIFYTDGISVTYKNDEQLIKLGLMTPGSWF</sequence>
<gene>
    <name evidence="1" type="ORF">HNQ68_001548</name>
</gene>
<dbReference type="SUPFAM" id="SSF53448">
    <property type="entry name" value="Nucleotide-diphospho-sugar transferases"/>
    <property type="match status" value="1"/>
</dbReference>
<proteinExistence type="predicted"/>
<reference evidence="1 2" key="1">
    <citation type="submission" date="2020-08" db="EMBL/GenBank/DDBJ databases">
        <title>Genomic Encyclopedia of Type Strains, Phase IV (KMG-IV): sequencing the most valuable type-strain genomes for metagenomic binning, comparative biology and taxonomic classification.</title>
        <authorList>
            <person name="Goeker M."/>
        </authorList>
    </citation>
    <scope>NUCLEOTIDE SEQUENCE [LARGE SCALE GENOMIC DNA]</scope>
    <source>
        <strain evidence="1 2">DSM 25620</strain>
    </source>
</reference>
<comment type="caution">
    <text evidence="1">The sequence shown here is derived from an EMBL/GenBank/DDBJ whole genome shotgun (WGS) entry which is preliminary data.</text>
</comment>
<organism evidence="1 2">
    <name type="scientific">Pseudochrobactrum saccharolyticum</name>
    <dbReference type="NCBI Taxonomy" id="354352"/>
    <lineage>
        <taxon>Bacteria</taxon>
        <taxon>Pseudomonadati</taxon>
        <taxon>Pseudomonadota</taxon>
        <taxon>Alphaproteobacteria</taxon>
        <taxon>Hyphomicrobiales</taxon>
        <taxon>Brucellaceae</taxon>
        <taxon>Pseudochrobactrum</taxon>
    </lineage>
</organism>
<protein>
    <recommendedName>
        <fullName evidence="3">Glycosyltransferase family 2 protein</fullName>
    </recommendedName>
</protein>
<name>A0A7W8AIJ1_9HYPH</name>
<evidence type="ECO:0000313" key="2">
    <source>
        <dbReference type="Proteomes" id="UP000531231"/>
    </source>
</evidence>
<dbReference type="RefSeq" id="WP_151159120.1">
    <property type="nucleotide sequence ID" value="NZ_JACHIL010000002.1"/>
</dbReference>
<keyword evidence="2" id="KW-1185">Reference proteome</keyword>
<dbReference type="InterPro" id="IPR029044">
    <property type="entry name" value="Nucleotide-diphossugar_trans"/>
</dbReference>
<dbReference type="Pfam" id="PF13704">
    <property type="entry name" value="Glyco_tranf_2_4"/>
    <property type="match status" value="1"/>
</dbReference>